<reference evidence="2 3" key="2">
    <citation type="submission" date="2020-06" db="EMBL/GenBank/DDBJ databases">
        <title>Antribacter stalactiti gen. nov., sp. nov., a new member of the family Nacardiaceae isolated from a cave.</title>
        <authorList>
            <person name="Kim I.S."/>
        </authorList>
    </citation>
    <scope>NUCLEOTIDE SEQUENCE [LARGE SCALE GENOMIC DNA]</scope>
    <source>
        <strain evidence="2 3">YC2-7</strain>
    </source>
</reference>
<keyword evidence="3" id="KW-1185">Reference proteome</keyword>
<evidence type="ECO:0000313" key="2">
    <source>
        <dbReference type="EMBL" id="NMN94517.1"/>
    </source>
</evidence>
<evidence type="ECO:0000256" key="1">
    <source>
        <dbReference type="SAM" id="MobiDB-lite"/>
    </source>
</evidence>
<dbReference type="Pfam" id="PF13481">
    <property type="entry name" value="AAA_25"/>
    <property type="match status" value="1"/>
</dbReference>
<evidence type="ECO:0000313" key="3">
    <source>
        <dbReference type="Proteomes" id="UP000535543"/>
    </source>
</evidence>
<comment type="caution">
    <text evidence="2">The sequence shown here is derived from an EMBL/GenBank/DDBJ whole genome shotgun (WGS) entry which is preliminary data.</text>
</comment>
<dbReference type="RefSeq" id="WP_169585277.1">
    <property type="nucleotide sequence ID" value="NZ_VCQU01000002.1"/>
</dbReference>
<organism evidence="2 3">
    <name type="scientific">Antrihabitans stalactiti</name>
    <dbReference type="NCBI Taxonomy" id="2584121"/>
    <lineage>
        <taxon>Bacteria</taxon>
        <taxon>Bacillati</taxon>
        <taxon>Actinomycetota</taxon>
        <taxon>Actinomycetes</taxon>
        <taxon>Mycobacteriales</taxon>
        <taxon>Nocardiaceae</taxon>
        <taxon>Antrihabitans</taxon>
    </lineage>
</organism>
<dbReference type="Gene3D" id="3.40.50.300">
    <property type="entry name" value="P-loop containing nucleotide triphosphate hydrolases"/>
    <property type="match status" value="1"/>
</dbReference>
<feature type="compositionally biased region" description="Polar residues" evidence="1">
    <location>
        <begin position="428"/>
        <end position="441"/>
    </location>
</feature>
<protein>
    <recommendedName>
        <fullName evidence="4">AAA domain-containing protein</fullName>
    </recommendedName>
</protein>
<dbReference type="AlphaFoldDB" id="A0A848KEY9"/>
<gene>
    <name evidence="2" type="ORF">FGL95_05620</name>
</gene>
<accession>A0A848KEY9</accession>
<dbReference type="SUPFAM" id="SSF52540">
    <property type="entry name" value="P-loop containing nucleoside triphosphate hydrolases"/>
    <property type="match status" value="1"/>
</dbReference>
<reference evidence="2 3" key="1">
    <citation type="submission" date="2019-05" db="EMBL/GenBank/DDBJ databases">
        <authorList>
            <person name="Lee S.D."/>
        </authorList>
    </citation>
    <scope>NUCLEOTIDE SEQUENCE [LARGE SCALE GENOMIC DNA]</scope>
    <source>
        <strain evidence="2 3">YC2-7</strain>
    </source>
</reference>
<dbReference type="InterPro" id="IPR027417">
    <property type="entry name" value="P-loop_NTPase"/>
</dbReference>
<feature type="region of interest" description="Disordered" evidence="1">
    <location>
        <begin position="164"/>
        <end position="183"/>
    </location>
</feature>
<sequence>MSAIKWVESMARYSGLSTPAQLAAYERAAEVERALQLFDEGWETPEKLIAAVEAACAAGLYIGLVHTPASVGTPKSPVSREICLSKEQQESDEFAGLDGMELYNNDPARVFEMVVHFQERFGAIVPNFGVELHRSRLLVVDADTPTQVRAFQRARKIGDPKAVDHGLLPTVKSPGSRNDDGTWKHERGGHWYYALPDGVDGGYVKVEITGTGESWVIIGNPNQQVVLPGSVRKEGRYCLVGGVGVVRPWLTAYLDGSAPKGHRAKGVGKPSIVRPASGSGTSAIDAWARGRCWTELLGADGWTQTGRARCGDKCVVWKHATASSERSGVAHAEGCSEFDIGSDDDYPLHVFSDSHPVLEGGGTYTKYQYALTVHYGGDTRAFSAGESLSSFEDPEVAGVMAALRAGAEKAAAEAAPAPETGCADSEVPSESNEAAQTTTDRPSLYTPKGESVPTPLEATASVEPASEPAKSERPEFLDGAEFVLDAPDIPPAWWGSGSMVLAARGESTMLCGSAGLGKTTIEAQLVRASLGFTNEVLGQPVAECSRVLVLAMDRPQQISRAFKRIFTDADRAVLAERLVVRQGPPEADIAVKPELLLQMCQKAGLAAGDRVFVDSLKDAALGLSDDQVAGGYNRARQRVLAAGIDVFELHHMVKRSGDGSGPPKALADVYGSTWLTAGAGSVFVFSADAGDVLVHMAHLKQPMHEFGPLNVVHDHETGFSTIDAETDLFEIVRGMGTAGITAKDAALVLFGAAGSRDKERNNIDKARRKLQALAKTGSVIETPGSPGGGTGRTPTTWMVVPFTGLALVPPEGEK</sequence>
<evidence type="ECO:0008006" key="4">
    <source>
        <dbReference type="Google" id="ProtNLM"/>
    </source>
</evidence>
<dbReference type="EMBL" id="VCQU01000002">
    <property type="protein sequence ID" value="NMN94517.1"/>
    <property type="molecule type" value="Genomic_DNA"/>
</dbReference>
<name>A0A848KEY9_9NOCA</name>
<proteinExistence type="predicted"/>
<feature type="compositionally biased region" description="Low complexity" evidence="1">
    <location>
        <begin position="412"/>
        <end position="423"/>
    </location>
</feature>
<dbReference type="Proteomes" id="UP000535543">
    <property type="component" value="Unassembled WGS sequence"/>
</dbReference>
<feature type="region of interest" description="Disordered" evidence="1">
    <location>
        <begin position="411"/>
        <end position="473"/>
    </location>
</feature>